<gene>
    <name evidence="1" type="ORF">ElyMa_003635200</name>
</gene>
<dbReference type="EMBL" id="BMAT01007451">
    <property type="protein sequence ID" value="GFR64584.1"/>
    <property type="molecule type" value="Genomic_DNA"/>
</dbReference>
<reference evidence="1 2" key="1">
    <citation type="journal article" date="2021" name="Elife">
        <title>Chloroplast acquisition without the gene transfer in kleptoplastic sea slugs, Plakobranchus ocellatus.</title>
        <authorList>
            <person name="Maeda T."/>
            <person name="Takahashi S."/>
            <person name="Yoshida T."/>
            <person name="Shimamura S."/>
            <person name="Takaki Y."/>
            <person name="Nagai Y."/>
            <person name="Toyoda A."/>
            <person name="Suzuki Y."/>
            <person name="Arimoto A."/>
            <person name="Ishii H."/>
            <person name="Satoh N."/>
            <person name="Nishiyama T."/>
            <person name="Hasebe M."/>
            <person name="Maruyama T."/>
            <person name="Minagawa J."/>
            <person name="Obokata J."/>
            <person name="Shigenobu S."/>
        </authorList>
    </citation>
    <scope>NUCLEOTIDE SEQUENCE [LARGE SCALE GENOMIC DNA]</scope>
</reference>
<keyword evidence="1" id="KW-0540">Nuclease</keyword>
<dbReference type="Proteomes" id="UP000762676">
    <property type="component" value="Unassembled WGS sequence"/>
</dbReference>
<protein>
    <submittedName>
        <fullName evidence="1">Endonuclease-reverse transcriptase</fullName>
    </submittedName>
</protein>
<keyword evidence="1" id="KW-0378">Hydrolase</keyword>
<dbReference type="AlphaFoldDB" id="A0AAV4EV49"/>
<evidence type="ECO:0000313" key="2">
    <source>
        <dbReference type="Proteomes" id="UP000762676"/>
    </source>
</evidence>
<keyword evidence="1" id="KW-0255">Endonuclease</keyword>
<evidence type="ECO:0000313" key="1">
    <source>
        <dbReference type="EMBL" id="GFR64584.1"/>
    </source>
</evidence>
<name>A0AAV4EV49_9GAST</name>
<comment type="caution">
    <text evidence="1">The sequence shown here is derived from an EMBL/GenBank/DDBJ whole genome shotgun (WGS) entry which is preliminary data.</text>
</comment>
<proteinExistence type="predicted"/>
<accession>A0AAV4EV49</accession>
<organism evidence="1 2">
    <name type="scientific">Elysia marginata</name>
    <dbReference type="NCBI Taxonomy" id="1093978"/>
    <lineage>
        <taxon>Eukaryota</taxon>
        <taxon>Metazoa</taxon>
        <taxon>Spiralia</taxon>
        <taxon>Lophotrochozoa</taxon>
        <taxon>Mollusca</taxon>
        <taxon>Gastropoda</taxon>
        <taxon>Heterobranchia</taxon>
        <taxon>Euthyneura</taxon>
        <taxon>Panpulmonata</taxon>
        <taxon>Sacoglossa</taxon>
        <taxon>Placobranchoidea</taxon>
        <taxon>Plakobranchidae</taxon>
        <taxon>Elysia</taxon>
    </lineage>
</organism>
<sequence length="93" mass="11244">MCCYRRLLKVPWTVEKQRILPKADVGERLLQQLMKRKLEYAVHIMRGSLGTLLQLSLEGKIEGKRVQFRPRKKWMDDVGMVRVDKLWRYEDRE</sequence>
<dbReference type="GO" id="GO:0004519">
    <property type="term" value="F:endonuclease activity"/>
    <property type="evidence" value="ECO:0007669"/>
    <property type="project" value="UniProtKB-KW"/>
</dbReference>
<keyword evidence="2" id="KW-1185">Reference proteome</keyword>